<dbReference type="RefSeq" id="WP_119061688.1">
    <property type="nucleotide sequence ID" value="NZ_QXDF01000001.1"/>
</dbReference>
<comment type="caution">
    <text evidence="3">The sequence shown here is derived from an EMBL/GenBank/DDBJ whole genome shotgun (WGS) entry which is preliminary data.</text>
</comment>
<feature type="domain" description="SAF" evidence="2">
    <location>
        <begin position="13"/>
        <end position="91"/>
    </location>
</feature>
<dbReference type="EMBL" id="QXDF01000001">
    <property type="protein sequence ID" value="RIA55169.1"/>
    <property type="molecule type" value="Genomic_DNA"/>
</dbReference>
<dbReference type="InterPro" id="IPR013974">
    <property type="entry name" value="SAF"/>
</dbReference>
<accession>A0A397Q433</accession>
<dbReference type="GO" id="GO:0019698">
    <property type="term" value="P:D-galacturonate catabolic process"/>
    <property type="evidence" value="ECO:0007669"/>
    <property type="project" value="TreeGrafter"/>
</dbReference>
<gene>
    <name evidence="3" type="ORF">BXY53_0222</name>
</gene>
<dbReference type="PANTHER" id="PTHR30536:SF5">
    <property type="entry name" value="ALTRONATE DEHYDRATASE"/>
    <property type="match status" value="1"/>
</dbReference>
<reference evidence="3 4" key="1">
    <citation type="submission" date="2018-08" db="EMBL/GenBank/DDBJ databases">
        <title>Genomic Encyclopedia of Archaeal and Bacterial Type Strains, Phase II (KMG-II): from individual species to whole genera.</title>
        <authorList>
            <person name="Goeker M."/>
        </authorList>
    </citation>
    <scope>NUCLEOTIDE SEQUENCE [LARGE SCALE GENOMIC DNA]</scope>
    <source>
        <strain evidence="3 4">DSM 5002</strain>
    </source>
</reference>
<organism evidence="3 4">
    <name type="scientific">Dichotomicrobium thermohalophilum</name>
    <dbReference type="NCBI Taxonomy" id="933063"/>
    <lineage>
        <taxon>Bacteria</taxon>
        <taxon>Pseudomonadati</taxon>
        <taxon>Pseudomonadota</taxon>
        <taxon>Alphaproteobacteria</taxon>
        <taxon>Hyphomicrobiales</taxon>
        <taxon>Hyphomicrobiaceae</taxon>
        <taxon>Dichotomicrobium</taxon>
    </lineage>
</organism>
<proteinExistence type="predicted"/>
<dbReference type="PANTHER" id="PTHR30536">
    <property type="entry name" value="ALTRONATE/GALACTARATE DEHYDRATASE"/>
    <property type="match status" value="1"/>
</dbReference>
<evidence type="ECO:0000256" key="1">
    <source>
        <dbReference type="ARBA" id="ARBA00023239"/>
    </source>
</evidence>
<dbReference type="OrthoDB" id="9804574at2"/>
<evidence type="ECO:0000313" key="4">
    <source>
        <dbReference type="Proteomes" id="UP000266273"/>
    </source>
</evidence>
<keyword evidence="1 3" id="KW-0456">Lyase</keyword>
<dbReference type="Gene3D" id="2.30.130.110">
    <property type="match status" value="1"/>
</dbReference>
<dbReference type="InterPro" id="IPR044144">
    <property type="entry name" value="SAF_UxaA/GarD"/>
</dbReference>
<dbReference type="AlphaFoldDB" id="A0A397Q433"/>
<dbReference type="SMART" id="SM00858">
    <property type="entry name" value="SAF"/>
    <property type="match status" value="1"/>
</dbReference>
<dbReference type="GO" id="GO:0016829">
    <property type="term" value="F:lyase activity"/>
    <property type="evidence" value="ECO:0007669"/>
    <property type="project" value="UniProtKB-KW"/>
</dbReference>
<dbReference type="FunFam" id="2.30.130.110:FF:000003">
    <property type="entry name" value="D-galactarate dehydratase"/>
    <property type="match status" value="1"/>
</dbReference>
<dbReference type="CDD" id="cd11613">
    <property type="entry name" value="SAF_AH_GD"/>
    <property type="match status" value="1"/>
</dbReference>
<keyword evidence="4" id="KW-1185">Reference proteome</keyword>
<evidence type="ECO:0000313" key="3">
    <source>
        <dbReference type="EMBL" id="RIA55169.1"/>
    </source>
</evidence>
<dbReference type="Proteomes" id="UP000266273">
    <property type="component" value="Unassembled WGS sequence"/>
</dbReference>
<dbReference type="InterPro" id="IPR052172">
    <property type="entry name" value="UxaA_altronate/galactarate_dh"/>
</dbReference>
<name>A0A397Q433_9HYPH</name>
<evidence type="ECO:0000259" key="2">
    <source>
        <dbReference type="SMART" id="SM00858"/>
    </source>
</evidence>
<protein>
    <submittedName>
        <fullName evidence="3">(2R)-sulfolactate sulfo-lyase subunit alpha</fullName>
    </submittedName>
</protein>
<sequence>MPTPHFLVHSPKDNVGVVVVEGLTAGTPMMGVITETDSEVSVTARDDIPIGHKVALTDLKEGDTIIKYGEDIGRMVGDAKTGEHVHTHNLKTKRW</sequence>